<sequence length="1054" mass="118874">MQRRLRLIQKRKFGDRNIQEVNQTGISMIQSQNVHKLPSQGSRIETQNQNISVMENHPIETQSNQTADLMASTVEQSGYPSKKRACREKSSSLIRKQESVKGNTKFSNRHGGHTIRMSPSVQNITQSTLSDIGVLINPTQTLCSEGPHSSGTTNLTDIPGPSSSAISVESDSSDNDDDLWDCSSGEGVETGTDSDTCDDNSSEILKRQAQTKFELVSKAEKALAEMFGRLQNKKTKVADSAPIVSTQEKGDRGTKNMVVDRTRFYVFYEYGFAKNKAKLNNLLYLDFADMSTRLQKKKTAVTVCAPIVSTKEKGDKDYKDDGDLTNKCPKCGALFWYNERGLLTNDDPISKHYQDNIRALNMMFSFTSLGGKIDNSVNMGKGPKVFKLHGENFHLIGSVKPKPTEPAKFSQLYIHDTENEVRNRISALSGNSERSKIREDLVEAIMNMLRVSNVHVKTFRNAKDRFNNEDEREELSLVLIHSRLKDGRVYNLPTSSEVAALVVGDFQENMDKRDIILEKNSGKLKRINELHPCYLPLQKPNISMREFFAYRIMVREVGSQVLLLSRRLLQQFLVDAYTMIESHRLRYIRKNQSNLRTLKFSKFVAAANDGNSSVAIEGNRIIIPSSFTGGPRYMHQMYLDAMSICKYFGFPDLFITFTCNPKWPELTRYFKKYNLKSEDRPDLCCRLFKIKLDSMMDDLTKKQLLGKTVSGLILSEEEVLNETLVLIEKILRSKNSSLSKWETMPKPVFIDHSVYDNNLLQEELNYARKELRGQHDQWITQLTDEQRSVYDAILGSVMSGKGGVFFVYGFGGTGKTFLWNILSAAIRSKGDVVLNVASSGIASLLLPGGRTAHSRFGEERTYLSSDSIDPADLKSKDDSVFSPEFLNSIKTSGLPNHALRLRIGTPVMLIRNLDPTEGQCNGTRLQITGLAKHILQAKIITGTRVGETVFLHRVLIEPSDSKLPFKMRRRQFPLKVAFAMTINKSQGQTLSNVGLFLPRPVFSHGQLYVAVSRVKSRKGLKILITDKDQKPQESTLNVVFKEVFQNLFENCNAE</sequence>
<dbReference type="PANTHER" id="PTHR45786">
    <property type="entry name" value="DNA BINDING PROTEIN-LIKE"/>
    <property type="match status" value="1"/>
</dbReference>
<evidence type="ECO:0000256" key="1">
    <source>
        <dbReference type="RuleBase" id="RU363044"/>
    </source>
</evidence>
<keyword evidence="1" id="KW-0067">ATP-binding</keyword>
<dbReference type="Pfam" id="PF14214">
    <property type="entry name" value="Helitron_like_N"/>
    <property type="match status" value="1"/>
</dbReference>
<evidence type="ECO:0000259" key="5">
    <source>
        <dbReference type="Pfam" id="PF21530"/>
    </source>
</evidence>
<keyword evidence="1" id="KW-0227">DNA damage</keyword>
<keyword evidence="1" id="KW-0347">Helicase</keyword>
<dbReference type="GO" id="GO:0006310">
    <property type="term" value="P:DNA recombination"/>
    <property type="evidence" value="ECO:0007669"/>
    <property type="project" value="UniProtKB-KW"/>
</dbReference>
<comment type="similarity">
    <text evidence="1">Belongs to the helicase family.</text>
</comment>
<feature type="domain" description="DNA helicase Pif1-like DEAD-box helicase" evidence="3">
    <location>
        <begin position="781"/>
        <end position="857"/>
    </location>
</feature>
<dbReference type="SUPFAM" id="SSF52540">
    <property type="entry name" value="P-loop containing nucleoside triphosphate hydrolases"/>
    <property type="match status" value="2"/>
</dbReference>
<dbReference type="FunFam" id="3.40.50.300:FF:002884">
    <property type="entry name" value="ATP-dependent DNA helicase"/>
    <property type="match status" value="1"/>
</dbReference>
<dbReference type="InterPro" id="IPR025476">
    <property type="entry name" value="Helitron_helicase-like"/>
</dbReference>
<feature type="compositionally biased region" description="Polar residues" evidence="2">
    <location>
        <begin position="140"/>
        <end position="156"/>
    </location>
</feature>
<feature type="region of interest" description="Disordered" evidence="2">
    <location>
        <begin position="75"/>
        <end position="116"/>
    </location>
</feature>
<name>A0A3P6DRS3_BRAOL</name>
<dbReference type="GO" id="GO:0016887">
    <property type="term" value="F:ATP hydrolysis activity"/>
    <property type="evidence" value="ECO:0007669"/>
    <property type="project" value="RHEA"/>
</dbReference>
<dbReference type="EC" id="5.6.2.3" evidence="1"/>
<dbReference type="EMBL" id="LR031874">
    <property type="protein sequence ID" value="VDD24785.1"/>
    <property type="molecule type" value="Genomic_DNA"/>
</dbReference>
<dbReference type="GO" id="GO:0000723">
    <property type="term" value="P:telomere maintenance"/>
    <property type="evidence" value="ECO:0007669"/>
    <property type="project" value="InterPro"/>
</dbReference>
<protein>
    <recommendedName>
        <fullName evidence="1">ATP-dependent DNA helicase</fullName>
        <ecNumber evidence="1">5.6.2.3</ecNumber>
    </recommendedName>
</protein>
<keyword evidence="1" id="KW-0233">DNA recombination</keyword>
<feature type="compositionally biased region" description="Acidic residues" evidence="2">
    <location>
        <begin position="171"/>
        <end position="180"/>
    </location>
</feature>
<accession>A0A3P6DRS3</accession>
<dbReference type="InterPro" id="IPR027417">
    <property type="entry name" value="P-loop_NTPase"/>
</dbReference>
<comment type="cofactor">
    <cofactor evidence="1">
        <name>Mg(2+)</name>
        <dbReference type="ChEBI" id="CHEBI:18420"/>
    </cofactor>
</comment>
<proteinExistence type="inferred from homology"/>
<reference evidence="6" key="1">
    <citation type="submission" date="2018-11" db="EMBL/GenBank/DDBJ databases">
        <authorList>
            <consortium name="Genoscope - CEA"/>
            <person name="William W."/>
        </authorList>
    </citation>
    <scope>NUCLEOTIDE SEQUENCE</scope>
</reference>
<dbReference type="AlphaFoldDB" id="A0A3P6DRS3"/>
<dbReference type="Pfam" id="PF21530">
    <property type="entry name" value="Pif1_2B_dom"/>
    <property type="match status" value="1"/>
</dbReference>
<dbReference type="Gene3D" id="3.40.50.300">
    <property type="entry name" value="P-loop containing nucleotide triphosphate hydrolases"/>
    <property type="match status" value="2"/>
</dbReference>
<feature type="domain" description="Helitron helicase-like" evidence="4">
    <location>
        <begin position="547"/>
        <end position="710"/>
    </location>
</feature>
<evidence type="ECO:0000313" key="6">
    <source>
        <dbReference type="EMBL" id="VDD24785.1"/>
    </source>
</evidence>
<keyword evidence="1" id="KW-0234">DNA repair</keyword>
<feature type="domain" description="DNA helicase Pif1-like 2B" evidence="5">
    <location>
        <begin position="884"/>
        <end position="930"/>
    </location>
</feature>
<comment type="catalytic activity">
    <reaction evidence="1">
        <text>ATP + H2O = ADP + phosphate + H(+)</text>
        <dbReference type="Rhea" id="RHEA:13065"/>
        <dbReference type="ChEBI" id="CHEBI:15377"/>
        <dbReference type="ChEBI" id="CHEBI:15378"/>
        <dbReference type="ChEBI" id="CHEBI:30616"/>
        <dbReference type="ChEBI" id="CHEBI:43474"/>
        <dbReference type="ChEBI" id="CHEBI:456216"/>
        <dbReference type="EC" id="5.6.2.3"/>
    </reaction>
</comment>
<feature type="compositionally biased region" description="Basic and acidic residues" evidence="2">
    <location>
        <begin position="87"/>
        <end position="99"/>
    </location>
</feature>
<evidence type="ECO:0000256" key="2">
    <source>
        <dbReference type="SAM" id="MobiDB-lite"/>
    </source>
</evidence>
<dbReference type="InterPro" id="IPR049163">
    <property type="entry name" value="Pif1-like_2B_dom"/>
</dbReference>
<keyword evidence="1" id="KW-0378">Hydrolase</keyword>
<dbReference type="PANTHER" id="PTHR45786:SF66">
    <property type="entry name" value="HOOK MOTIF PROTEIN, PUTATIVE-RELATED"/>
    <property type="match status" value="1"/>
</dbReference>
<dbReference type="Pfam" id="PF05970">
    <property type="entry name" value="PIF1"/>
    <property type="match status" value="1"/>
</dbReference>
<feature type="region of interest" description="Disordered" evidence="2">
    <location>
        <begin position="140"/>
        <end position="200"/>
    </location>
</feature>
<dbReference type="InterPro" id="IPR010285">
    <property type="entry name" value="DNA_helicase_pif1-like_DEAD"/>
</dbReference>
<dbReference type="GO" id="GO:0043139">
    <property type="term" value="F:5'-3' DNA helicase activity"/>
    <property type="evidence" value="ECO:0007669"/>
    <property type="project" value="UniProtKB-EC"/>
</dbReference>
<dbReference type="GO" id="GO:0005524">
    <property type="term" value="F:ATP binding"/>
    <property type="evidence" value="ECO:0007669"/>
    <property type="project" value="UniProtKB-KW"/>
</dbReference>
<dbReference type="GO" id="GO:0006281">
    <property type="term" value="P:DNA repair"/>
    <property type="evidence" value="ECO:0007669"/>
    <property type="project" value="UniProtKB-KW"/>
</dbReference>
<organism evidence="6">
    <name type="scientific">Brassica oleracea</name>
    <name type="common">Wild cabbage</name>
    <dbReference type="NCBI Taxonomy" id="3712"/>
    <lineage>
        <taxon>Eukaryota</taxon>
        <taxon>Viridiplantae</taxon>
        <taxon>Streptophyta</taxon>
        <taxon>Embryophyta</taxon>
        <taxon>Tracheophyta</taxon>
        <taxon>Spermatophyta</taxon>
        <taxon>Magnoliopsida</taxon>
        <taxon>eudicotyledons</taxon>
        <taxon>Gunneridae</taxon>
        <taxon>Pentapetalae</taxon>
        <taxon>rosids</taxon>
        <taxon>malvids</taxon>
        <taxon>Brassicales</taxon>
        <taxon>Brassicaceae</taxon>
        <taxon>Brassiceae</taxon>
        <taxon>Brassica</taxon>
    </lineage>
</organism>
<evidence type="ECO:0000259" key="4">
    <source>
        <dbReference type="Pfam" id="PF14214"/>
    </source>
</evidence>
<keyword evidence="1" id="KW-0547">Nucleotide-binding</keyword>
<evidence type="ECO:0000259" key="3">
    <source>
        <dbReference type="Pfam" id="PF05970"/>
    </source>
</evidence>
<gene>
    <name evidence="6" type="ORF">BOLC2T10350H</name>
</gene>
<dbReference type="CDD" id="cd18809">
    <property type="entry name" value="SF1_C_RecD"/>
    <property type="match status" value="1"/>
</dbReference>